<evidence type="ECO:0000313" key="12">
    <source>
        <dbReference type="Proteomes" id="UP000242180"/>
    </source>
</evidence>
<keyword evidence="9" id="KW-0342">GTP-binding</keyword>
<dbReference type="PANTHER" id="PTHR32315:SF4">
    <property type="entry name" value="URACIL PHOSPHORIBOSYLTRANSFERASE, CHLOROPLASTIC"/>
    <property type="match status" value="1"/>
</dbReference>
<evidence type="ECO:0000256" key="5">
    <source>
        <dbReference type="ARBA" id="ARBA00022533"/>
    </source>
</evidence>
<dbReference type="Pfam" id="PF14681">
    <property type="entry name" value="UPRTase"/>
    <property type="match status" value="1"/>
</dbReference>
<dbReference type="InterPro" id="IPR000836">
    <property type="entry name" value="PRTase_dom"/>
</dbReference>
<proteinExistence type="inferred from homology"/>
<accession>A0A1X2HA19</accession>
<evidence type="ECO:0000256" key="9">
    <source>
        <dbReference type="ARBA" id="ARBA00023134"/>
    </source>
</evidence>
<keyword evidence="6 11" id="KW-0328">Glycosyltransferase</keyword>
<dbReference type="STRING" id="13706.A0A1X2HA19"/>
<evidence type="ECO:0000256" key="4">
    <source>
        <dbReference type="ARBA" id="ARBA00011894"/>
    </source>
</evidence>
<dbReference type="InParanoid" id="A0A1X2HA19"/>
<dbReference type="EMBL" id="MCGN01000006">
    <property type="protein sequence ID" value="ORY95499.1"/>
    <property type="molecule type" value="Genomic_DNA"/>
</dbReference>
<evidence type="ECO:0000256" key="2">
    <source>
        <dbReference type="ARBA" id="ARBA00005180"/>
    </source>
</evidence>
<comment type="caution">
    <text evidence="11">The sequence shown here is derived from an EMBL/GenBank/DDBJ whole genome shotgun (WGS) entry which is preliminary data.</text>
</comment>
<comment type="cofactor">
    <cofactor evidence="1">
        <name>Mg(2+)</name>
        <dbReference type="ChEBI" id="CHEBI:18420"/>
    </cofactor>
</comment>
<evidence type="ECO:0000256" key="8">
    <source>
        <dbReference type="ARBA" id="ARBA00022741"/>
    </source>
</evidence>
<dbReference type="OrthoDB" id="10257085at2759"/>
<dbReference type="FunCoup" id="A0A1X2HA19">
    <property type="interactions" value="100"/>
</dbReference>
<dbReference type="InterPro" id="IPR029057">
    <property type="entry name" value="PRTase-like"/>
</dbReference>
<dbReference type="InterPro" id="IPR050054">
    <property type="entry name" value="UPRTase/APRTase"/>
</dbReference>
<dbReference type="Gene3D" id="3.40.50.2020">
    <property type="match status" value="1"/>
</dbReference>
<dbReference type="GO" id="GO:0004845">
    <property type="term" value="F:uracil phosphoribosyltransferase activity"/>
    <property type="evidence" value="ECO:0007669"/>
    <property type="project" value="UniProtKB-EC"/>
</dbReference>
<evidence type="ECO:0000256" key="6">
    <source>
        <dbReference type="ARBA" id="ARBA00022676"/>
    </source>
</evidence>
<dbReference type="Proteomes" id="UP000242180">
    <property type="component" value="Unassembled WGS sequence"/>
</dbReference>
<keyword evidence="5" id="KW-0021">Allosteric enzyme</keyword>
<keyword evidence="12" id="KW-1185">Reference proteome</keyword>
<dbReference type="CDD" id="cd06223">
    <property type="entry name" value="PRTases_typeI"/>
    <property type="match status" value="1"/>
</dbReference>
<dbReference type="GO" id="GO:0005525">
    <property type="term" value="F:GTP binding"/>
    <property type="evidence" value="ECO:0007669"/>
    <property type="project" value="UniProtKB-KW"/>
</dbReference>
<evidence type="ECO:0000313" key="11">
    <source>
        <dbReference type="EMBL" id="ORY95499.1"/>
    </source>
</evidence>
<dbReference type="PANTHER" id="PTHR32315">
    <property type="entry name" value="ADENINE PHOSPHORIBOSYLTRANSFERASE"/>
    <property type="match status" value="1"/>
</dbReference>
<dbReference type="AlphaFoldDB" id="A0A1X2HA19"/>
<evidence type="ECO:0000256" key="7">
    <source>
        <dbReference type="ARBA" id="ARBA00022679"/>
    </source>
</evidence>
<organism evidence="11 12">
    <name type="scientific">Syncephalastrum racemosum</name>
    <name type="common">Filamentous fungus</name>
    <dbReference type="NCBI Taxonomy" id="13706"/>
    <lineage>
        <taxon>Eukaryota</taxon>
        <taxon>Fungi</taxon>
        <taxon>Fungi incertae sedis</taxon>
        <taxon>Mucoromycota</taxon>
        <taxon>Mucoromycotina</taxon>
        <taxon>Mucoromycetes</taxon>
        <taxon>Mucorales</taxon>
        <taxon>Syncephalastraceae</taxon>
        <taxon>Syncephalastrum</taxon>
    </lineage>
</organism>
<keyword evidence="7 11" id="KW-0808">Transferase</keyword>
<dbReference type="SUPFAM" id="SSF53271">
    <property type="entry name" value="PRTase-like"/>
    <property type="match status" value="1"/>
</dbReference>
<dbReference type="NCBIfam" id="NF001097">
    <property type="entry name" value="PRK00129.1"/>
    <property type="match status" value="1"/>
</dbReference>
<evidence type="ECO:0000256" key="1">
    <source>
        <dbReference type="ARBA" id="ARBA00001946"/>
    </source>
</evidence>
<name>A0A1X2HA19_SYNRA</name>
<dbReference type="OMA" id="ISTHPCL"/>
<protein>
    <recommendedName>
        <fullName evidence="4">uracil phosphoribosyltransferase</fullName>
        <ecNumber evidence="4">2.4.2.9</ecNumber>
    </recommendedName>
</protein>
<evidence type="ECO:0000259" key="10">
    <source>
        <dbReference type="Pfam" id="PF14681"/>
    </source>
</evidence>
<keyword evidence="8" id="KW-0547">Nucleotide-binding</keyword>
<dbReference type="EC" id="2.4.2.9" evidence="4"/>
<reference evidence="11 12" key="1">
    <citation type="submission" date="2016-07" db="EMBL/GenBank/DDBJ databases">
        <title>Pervasive Adenine N6-methylation of Active Genes in Fungi.</title>
        <authorList>
            <consortium name="DOE Joint Genome Institute"/>
            <person name="Mondo S.J."/>
            <person name="Dannebaum R.O."/>
            <person name="Kuo R.C."/>
            <person name="Labutti K."/>
            <person name="Haridas S."/>
            <person name="Kuo A."/>
            <person name="Salamov A."/>
            <person name="Ahrendt S.R."/>
            <person name="Lipzen A."/>
            <person name="Sullivan W."/>
            <person name="Andreopoulos W.B."/>
            <person name="Clum A."/>
            <person name="Lindquist E."/>
            <person name="Daum C."/>
            <person name="Ramamoorthy G.K."/>
            <person name="Gryganskyi A."/>
            <person name="Culley D."/>
            <person name="Magnuson J.K."/>
            <person name="James T.Y."/>
            <person name="O'Malley M.A."/>
            <person name="Stajich J.E."/>
            <person name="Spatafora J.W."/>
            <person name="Visel A."/>
            <person name="Grigoriev I.V."/>
        </authorList>
    </citation>
    <scope>NUCLEOTIDE SEQUENCE [LARGE SCALE GENOMIC DNA]</scope>
    <source>
        <strain evidence="11 12">NRRL 2496</strain>
    </source>
</reference>
<feature type="domain" description="Phosphoribosyltransferase" evidence="10">
    <location>
        <begin position="9"/>
        <end position="211"/>
    </location>
</feature>
<evidence type="ECO:0000256" key="3">
    <source>
        <dbReference type="ARBA" id="ARBA00009516"/>
    </source>
</evidence>
<gene>
    <name evidence="11" type="ORF">BCR43DRAFT_493092</name>
</gene>
<sequence>MTPTLHPSTHPLVAIKLSQLRDAGNGPKVVRELVHDLSGMLAYEASADMTVVNDNTSMTPYGPYNTTELKERVALVPVLRSGLGLVDGFLNLFPDAHVHHLGLYREKASLLPVEYYNKLPSNPNVDTCFVLDPMVATGNTAVSAINTVKEWGMPGDKIKFVAVLGSEPGLKRVAEEHPDVHIYVAGIDNELDKKGYIRPGLGDSGDRLFNTF</sequence>
<comment type="pathway">
    <text evidence="2">Pyrimidine metabolism; UMP biosynthesis via salvage pathway; UMP from uracil: step 1/1.</text>
</comment>
<comment type="similarity">
    <text evidence="3">Belongs to the UPRTase family.</text>
</comment>